<sequence length="29" mass="3279">MAVCQMLTYAIVWLFKMSLFEGICVGVPQ</sequence>
<reference evidence="1" key="2">
    <citation type="journal article" date="2015" name="Fish Shellfish Immunol.">
        <title>Early steps in the European eel (Anguilla anguilla)-Vibrio vulnificus interaction in the gills: Role of the RtxA13 toxin.</title>
        <authorList>
            <person name="Callol A."/>
            <person name="Pajuelo D."/>
            <person name="Ebbesson L."/>
            <person name="Teles M."/>
            <person name="MacKenzie S."/>
            <person name="Amaro C."/>
        </authorList>
    </citation>
    <scope>NUCLEOTIDE SEQUENCE</scope>
</reference>
<dbReference type="AlphaFoldDB" id="A0A0E9SFC5"/>
<protein>
    <submittedName>
        <fullName evidence="1">Uncharacterized protein</fullName>
    </submittedName>
</protein>
<dbReference type="EMBL" id="GBXM01068635">
    <property type="protein sequence ID" value="JAH39942.1"/>
    <property type="molecule type" value="Transcribed_RNA"/>
</dbReference>
<accession>A0A0E9SFC5</accession>
<name>A0A0E9SFC5_ANGAN</name>
<reference evidence="1" key="1">
    <citation type="submission" date="2014-11" db="EMBL/GenBank/DDBJ databases">
        <authorList>
            <person name="Amaro Gonzalez C."/>
        </authorList>
    </citation>
    <scope>NUCLEOTIDE SEQUENCE</scope>
</reference>
<organism evidence="1">
    <name type="scientific">Anguilla anguilla</name>
    <name type="common">European freshwater eel</name>
    <name type="synonym">Muraena anguilla</name>
    <dbReference type="NCBI Taxonomy" id="7936"/>
    <lineage>
        <taxon>Eukaryota</taxon>
        <taxon>Metazoa</taxon>
        <taxon>Chordata</taxon>
        <taxon>Craniata</taxon>
        <taxon>Vertebrata</taxon>
        <taxon>Euteleostomi</taxon>
        <taxon>Actinopterygii</taxon>
        <taxon>Neopterygii</taxon>
        <taxon>Teleostei</taxon>
        <taxon>Anguilliformes</taxon>
        <taxon>Anguillidae</taxon>
        <taxon>Anguilla</taxon>
    </lineage>
</organism>
<evidence type="ECO:0000313" key="1">
    <source>
        <dbReference type="EMBL" id="JAH39942.1"/>
    </source>
</evidence>
<proteinExistence type="predicted"/>